<dbReference type="InterPro" id="IPR005467">
    <property type="entry name" value="His_kinase_dom"/>
</dbReference>
<keyword evidence="1" id="KW-0472">Membrane</keyword>
<organism evidence="4 5">
    <name type="scientific">Chitinophaga eiseniae</name>
    <dbReference type="NCBI Taxonomy" id="634771"/>
    <lineage>
        <taxon>Bacteria</taxon>
        <taxon>Pseudomonadati</taxon>
        <taxon>Bacteroidota</taxon>
        <taxon>Chitinophagia</taxon>
        <taxon>Chitinophagales</taxon>
        <taxon>Chitinophagaceae</taxon>
        <taxon>Chitinophaga</taxon>
    </lineage>
</organism>
<sequence>MKRTYYLLLLLCLPLLTAAAKPPGYLALQPGDWFEMQVTFGPKDGPYPVLPSPYLPEGFGPAKGTTSFLCSRRYTVKYLLLQQLANGNQQYRISLERAANFAQPALSQNGNRYLPTGWMGYDSYYPSYIQGLTQKPPKDVFTLEITSQGKTVSLLEDSLLQPVTITMTSYGPATNAASSMLITTPAISIVDLQENIQHVMALRTREKLPPLLTPVSMGGYSQLLVGASYLPGGNTLVKGSTGTGAKEITLQLSDSTYTIPVKANGEFICPLLLKGPQEGMLLLDNRNVPVFLTPGDTLAITFDKTGAMTLDGNAASNSRLSEAVNGLYYYRDRVKAIQLMANIQECMDIQQIATDKFNALLRQHQGDASPVCLDYYQTAWKYYIAGEQLLFLNVRGYQADRALASFQQIPVSVTTTIDTLPVALCPYPQNNFYKIYIEQLLQYQTAHISYASGGKAMFNNFYDDFFSAVSILKGYPLYYRLASSINKELMQKSWTENQRLKPYYQDFIQNCDDSKLTTPVVKNWQLMDQWAPGNKLPFSKLSQPDGQAITLPISQDKITCLLFDDGSPIQDTAFLSFLKRHPEVHFIYLWMQEPHTTAPQRRDSLFRTLAHVTSIEIANKGDQNYAAYGLAKIGNNNFVVLDKWGRIANDHIHSTYNSWPELEEAFKAAEKIPRFSAAQKASFLNIAGWSLGSILLTALAGIWIYRVRVRRLQQGATLKATIRDLEIKAIRSQMNPHFIFNALNSIQSLINTGQFKAANSYLVKFSQLLRSVLHNAEKNTLPLSDELATIQLYCELEQLRFNFNFEMTVDPDIEPDLLSIPGMIIQPLVENAIVHGIAAKGAAGILQIKTTRQDNVLRISIYDNGTGFTAAPTDPAQHNGIGLKLVRERLQLFTTHAGNLQFSNGTGTTALLTIPIEPA</sequence>
<dbReference type="AlphaFoldDB" id="A0A847SX74"/>
<dbReference type="Pfam" id="PF06580">
    <property type="entry name" value="His_kinase"/>
    <property type="match status" value="1"/>
</dbReference>
<reference evidence="4 5" key="1">
    <citation type="submission" date="2020-04" db="EMBL/GenBank/DDBJ databases">
        <authorList>
            <person name="Yin C."/>
        </authorList>
    </citation>
    <scope>NUCLEOTIDE SEQUENCE [LARGE SCALE GENOMIC DNA]</scope>
    <source>
        <strain evidence="4 5">Ak56</strain>
    </source>
</reference>
<keyword evidence="1" id="KW-1133">Transmembrane helix</keyword>
<evidence type="ECO:0000313" key="5">
    <source>
        <dbReference type="Proteomes" id="UP000552864"/>
    </source>
</evidence>
<evidence type="ECO:0000313" key="4">
    <source>
        <dbReference type="EMBL" id="NLR81942.1"/>
    </source>
</evidence>
<dbReference type="InterPro" id="IPR036890">
    <property type="entry name" value="HATPase_C_sf"/>
</dbReference>
<dbReference type="SMART" id="SM00387">
    <property type="entry name" value="HATPase_c"/>
    <property type="match status" value="1"/>
</dbReference>
<dbReference type="PANTHER" id="PTHR34220:SF7">
    <property type="entry name" value="SENSOR HISTIDINE KINASE YPDA"/>
    <property type="match status" value="1"/>
</dbReference>
<feature type="transmembrane region" description="Helical" evidence="1">
    <location>
        <begin position="683"/>
        <end position="705"/>
    </location>
</feature>
<dbReference type="RefSeq" id="WP_168741655.1">
    <property type="nucleotide sequence ID" value="NZ_JABAHZ010000007.1"/>
</dbReference>
<protein>
    <submittedName>
        <fullName evidence="4">Histidine kinase</fullName>
    </submittedName>
</protein>
<accession>A0A847SX74</accession>
<dbReference type="Proteomes" id="UP000552864">
    <property type="component" value="Unassembled WGS sequence"/>
</dbReference>
<proteinExistence type="predicted"/>
<dbReference type="PANTHER" id="PTHR34220">
    <property type="entry name" value="SENSOR HISTIDINE KINASE YPDA"/>
    <property type="match status" value="1"/>
</dbReference>
<dbReference type="InterPro" id="IPR010559">
    <property type="entry name" value="Sig_transdc_His_kin_internal"/>
</dbReference>
<keyword evidence="5" id="KW-1185">Reference proteome</keyword>
<dbReference type="PROSITE" id="PS50109">
    <property type="entry name" value="HIS_KIN"/>
    <property type="match status" value="1"/>
</dbReference>
<feature type="chain" id="PRO_5033060234" evidence="2">
    <location>
        <begin position="21"/>
        <end position="919"/>
    </location>
</feature>
<evidence type="ECO:0000259" key="3">
    <source>
        <dbReference type="PROSITE" id="PS50109"/>
    </source>
</evidence>
<evidence type="ECO:0000256" key="2">
    <source>
        <dbReference type="SAM" id="SignalP"/>
    </source>
</evidence>
<feature type="domain" description="Histidine kinase" evidence="3">
    <location>
        <begin position="824"/>
        <end position="918"/>
    </location>
</feature>
<dbReference type="EMBL" id="JABAHZ010000007">
    <property type="protein sequence ID" value="NLR81942.1"/>
    <property type="molecule type" value="Genomic_DNA"/>
</dbReference>
<dbReference type="GO" id="GO:0000155">
    <property type="term" value="F:phosphorelay sensor kinase activity"/>
    <property type="evidence" value="ECO:0007669"/>
    <property type="project" value="InterPro"/>
</dbReference>
<comment type="caution">
    <text evidence="4">The sequence shown here is derived from an EMBL/GenBank/DDBJ whole genome shotgun (WGS) entry which is preliminary data.</text>
</comment>
<dbReference type="GO" id="GO:0016020">
    <property type="term" value="C:membrane"/>
    <property type="evidence" value="ECO:0007669"/>
    <property type="project" value="InterPro"/>
</dbReference>
<dbReference type="Pfam" id="PF02518">
    <property type="entry name" value="HATPase_c"/>
    <property type="match status" value="1"/>
</dbReference>
<keyword evidence="2" id="KW-0732">Signal</keyword>
<evidence type="ECO:0000256" key="1">
    <source>
        <dbReference type="SAM" id="Phobius"/>
    </source>
</evidence>
<keyword evidence="4" id="KW-0808">Transferase</keyword>
<feature type="signal peptide" evidence="2">
    <location>
        <begin position="1"/>
        <end position="20"/>
    </location>
</feature>
<dbReference type="InterPro" id="IPR050640">
    <property type="entry name" value="Bact_2-comp_sensor_kinase"/>
</dbReference>
<dbReference type="InterPro" id="IPR003594">
    <property type="entry name" value="HATPase_dom"/>
</dbReference>
<gene>
    <name evidence="4" type="ORF">HGH91_25210</name>
</gene>
<name>A0A847SX74_9BACT</name>
<keyword evidence="4" id="KW-0418">Kinase</keyword>
<keyword evidence="1" id="KW-0812">Transmembrane</keyword>
<dbReference type="SUPFAM" id="SSF55874">
    <property type="entry name" value="ATPase domain of HSP90 chaperone/DNA topoisomerase II/histidine kinase"/>
    <property type="match status" value="1"/>
</dbReference>
<dbReference type="Gene3D" id="3.30.565.10">
    <property type="entry name" value="Histidine kinase-like ATPase, C-terminal domain"/>
    <property type="match status" value="1"/>
</dbReference>